<reference evidence="2" key="1">
    <citation type="submission" date="2021-01" db="EMBL/GenBank/DDBJ databases">
        <title>Whole genome shotgun sequence of Verrucosispora sediminis NBRC 107745.</title>
        <authorList>
            <person name="Komaki H."/>
            <person name="Tamura T."/>
        </authorList>
    </citation>
    <scope>NUCLEOTIDE SEQUENCE</scope>
    <source>
        <strain evidence="2">NBRC 107745</strain>
    </source>
</reference>
<name>A0A9W5XLC1_9ACTN</name>
<dbReference type="SUPFAM" id="SSF53067">
    <property type="entry name" value="Actin-like ATPase domain"/>
    <property type="match status" value="1"/>
</dbReference>
<dbReference type="AlphaFoldDB" id="A0A9W5XLC1"/>
<dbReference type="InterPro" id="IPR043129">
    <property type="entry name" value="ATPase_NBD"/>
</dbReference>
<evidence type="ECO:0000313" key="2">
    <source>
        <dbReference type="EMBL" id="GIJ35240.1"/>
    </source>
</evidence>
<keyword evidence="3" id="KW-1185">Reference proteome</keyword>
<dbReference type="InterPro" id="IPR018485">
    <property type="entry name" value="FGGY_C"/>
</dbReference>
<dbReference type="GO" id="GO:0016301">
    <property type="term" value="F:kinase activity"/>
    <property type="evidence" value="ECO:0007669"/>
    <property type="project" value="InterPro"/>
</dbReference>
<proteinExistence type="predicted"/>
<gene>
    <name evidence="2" type="ORF">Vse01_43880</name>
</gene>
<feature type="domain" description="Carbohydrate kinase FGGY C-terminal" evidence="1">
    <location>
        <begin position="3"/>
        <end position="42"/>
    </location>
</feature>
<evidence type="ECO:0000313" key="3">
    <source>
        <dbReference type="Proteomes" id="UP000607311"/>
    </source>
</evidence>
<comment type="caution">
    <text evidence="2">The sequence shown here is derived from an EMBL/GenBank/DDBJ whole genome shotgun (WGS) entry which is preliminary data.</text>
</comment>
<accession>A0A9W5XLC1</accession>
<dbReference type="Proteomes" id="UP000607311">
    <property type="component" value="Unassembled WGS sequence"/>
</dbReference>
<dbReference type="Gene3D" id="3.30.420.40">
    <property type="match status" value="1"/>
</dbReference>
<sequence>MAGGARNALLCQLTADACGLPVLAGPVEATAIGNLLVQARAAGVVGGDLAALRRLVRQTQRIVRYEPGDGSGTARAAERRVGV</sequence>
<protein>
    <recommendedName>
        <fullName evidence="1">Carbohydrate kinase FGGY C-terminal domain-containing protein</fullName>
    </recommendedName>
</protein>
<dbReference type="Pfam" id="PF02782">
    <property type="entry name" value="FGGY_C"/>
    <property type="match status" value="1"/>
</dbReference>
<evidence type="ECO:0000259" key="1">
    <source>
        <dbReference type="Pfam" id="PF02782"/>
    </source>
</evidence>
<dbReference type="GO" id="GO:0005975">
    <property type="term" value="P:carbohydrate metabolic process"/>
    <property type="evidence" value="ECO:0007669"/>
    <property type="project" value="InterPro"/>
</dbReference>
<organism evidence="2 3">
    <name type="scientific">Micromonospora sediminimaris</name>
    <dbReference type="NCBI Taxonomy" id="547162"/>
    <lineage>
        <taxon>Bacteria</taxon>
        <taxon>Bacillati</taxon>
        <taxon>Actinomycetota</taxon>
        <taxon>Actinomycetes</taxon>
        <taxon>Micromonosporales</taxon>
        <taxon>Micromonosporaceae</taxon>
        <taxon>Micromonospora</taxon>
    </lineage>
</organism>
<dbReference type="EMBL" id="BOPD01000028">
    <property type="protein sequence ID" value="GIJ35240.1"/>
    <property type="molecule type" value="Genomic_DNA"/>
</dbReference>